<accession>R0LV29</accession>
<proteinExistence type="predicted"/>
<reference evidence="3" key="1">
    <citation type="journal article" date="2013" name="Nat. Genet.">
        <title>The duck genome and transcriptome provide insight into an avian influenza virus reservoir species.</title>
        <authorList>
            <person name="Huang Y."/>
            <person name="Li Y."/>
            <person name="Burt D.W."/>
            <person name="Chen H."/>
            <person name="Zhang Y."/>
            <person name="Qian W."/>
            <person name="Kim H."/>
            <person name="Gan S."/>
            <person name="Zhao Y."/>
            <person name="Li J."/>
            <person name="Yi K."/>
            <person name="Feng H."/>
            <person name="Zhu P."/>
            <person name="Li B."/>
            <person name="Liu Q."/>
            <person name="Fairley S."/>
            <person name="Magor K.E."/>
            <person name="Du Z."/>
            <person name="Hu X."/>
            <person name="Goodman L."/>
            <person name="Tafer H."/>
            <person name="Vignal A."/>
            <person name="Lee T."/>
            <person name="Kim K.W."/>
            <person name="Sheng Z."/>
            <person name="An Y."/>
            <person name="Searle S."/>
            <person name="Herrero J."/>
            <person name="Groenen M.A."/>
            <person name="Crooijmans R.P."/>
            <person name="Faraut T."/>
            <person name="Cai Q."/>
            <person name="Webster R.G."/>
            <person name="Aldridge J.R."/>
            <person name="Warren W.C."/>
            <person name="Bartschat S."/>
            <person name="Kehr S."/>
            <person name="Marz M."/>
            <person name="Stadler P.F."/>
            <person name="Smith J."/>
            <person name="Kraus R.H."/>
            <person name="Zhao Y."/>
            <person name="Ren L."/>
            <person name="Fei J."/>
            <person name="Morisson M."/>
            <person name="Kaiser P."/>
            <person name="Griffin D.K."/>
            <person name="Rao M."/>
            <person name="Pitel F."/>
            <person name="Wang J."/>
            <person name="Li N."/>
        </authorList>
    </citation>
    <scope>NUCLEOTIDE SEQUENCE [LARGE SCALE GENOMIC DNA]</scope>
</reference>
<feature type="region of interest" description="Disordered" evidence="1">
    <location>
        <begin position="1"/>
        <end position="50"/>
    </location>
</feature>
<dbReference type="AlphaFoldDB" id="R0LV29"/>
<evidence type="ECO:0000256" key="1">
    <source>
        <dbReference type="SAM" id="MobiDB-lite"/>
    </source>
</evidence>
<evidence type="ECO:0000313" key="3">
    <source>
        <dbReference type="Proteomes" id="UP000296049"/>
    </source>
</evidence>
<dbReference type="EMBL" id="KB742802">
    <property type="protein sequence ID" value="EOB04278.1"/>
    <property type="molecule type" value="Genomic_DNA"/>
</dbReference>
<name>R0LV29_ANAPL</name>
<keyword evidence="3" id="KW-1185">Reference proteome</keyword>
<sequence length="239" mass="25953">MGRTLAQLPSTPPSTVLPLTSLSHSPGEKGSTEGITAQGQGSLHLRPPHISSPSFSKKSSAFNNFCYLHMLRECRSDHVQVDRCTRDPWDPFSTFSNIFSAPVHLPISSQLLPPLLTSLPDFAFAGGSANILGRTLLMNTEGASPAGKGLREELPPARPVSVLFPRAVPGTGGEMHRHAVWESDVAAEPVPAWEQRHQPANSWFNCFVNCTGCKSGISSAERLNYSDQIRVKLLVFNVK</sequence>
<feature type="compositionally biased region" description="Low complexity" evidence="1">
    <location>
        <begin position="13"/>
        <end position="25"/>
    </location>
</feature>
<dbReference type="Proteomes" id="UP000296049">
    <property type="component" value="Unassembled WGS sequence"/>
</dbReference>
<gene>
    <name evidence="2" type="ORF">Anapl_06277</name>
</gene>
<organism evidence="2 3">
    <name type="scientific">Anas platyrhynchos</name>
    <name type="common">Mallard</name>
    <name type="synonym">Anas boschas</name>
    <dbReference type="NCBI Taxonomy" id="8839"/>
    <lineage>
        <taxon>Eukaryota</taxon>
        <taxon>Metazoa</taxon>
        <taxon>Chordata</taxon>
        <taxon>Craniata</taxon>
        <taxon>Vertebrata</taxon>
        <taxon>Euteleostomi</taxon>
        <taxon>Archelosauria</taxon>
        <taxon>Archosauria</taxon>
        <taxon>Dinosauria</taxon>
        <taxon>Saurischia</taxon>
        <taxon>Theropoda</taxon>
        <taxon>Coelurosauria</taxon>
        <taxon>Aves</taxon>
        <taxon>Neognathae</taxon>
        <taxon>Galloanserae</taxon>
        <taxon>Anseriformes</taxon>
        <taxon>Anatidae</taxon>
        <taxon>Anatinae</taxon>
        <taxon>Anas</taxon>
    </lineage>
</organism>
<protein>
    <submittedName>
        <fullName evidence="2">Uncharacterized protein</fullName>
    </submittedName>
</protein>
<evidence type="ECO:0000313" key="2">
    <source>
        <dbReference type="EMBL" id="EOB04278.1"/>
    </source>
</evidence>